<proteinExistence type="predicted"/>
<gene>
    <name evidence="3" type="ORF">TrCOL_g11695</name>
</gene>
<dbReference type="Proteomes" id="UP001165065">
    <property type="component" value="Unassembled WGS sequence"/>
</dbReference>
<accession>A0A9W7L6W1</accession>
<organism evidence="3 4">
    <name type="scientific">Triparma columacea</name>
    <dbReference type="NCBI Taxonomy" id="722753"/>
    <lineage>
        <taxon>Eukaryota</taxon>
        <taxon>Sar</taxon>
        <taxon>Stramenopiles</taxon>
        <taxon>Ochrophyta</taxon>
        <taxon>Bolidophyceae</taxon>
        <taxon>Parmales</taxon>
        <taxon>Triparmaceae</taxon>
        <taxon>Triparma</taxon>
    </lineage>
</organism>
<protein>
    <submittedName>
        <fullName evidence="3">Uncharacterized protein</fullName>
    </submittedName>
</protein>
<keyword evidence="1" id="KW-0175">Coiled coil</keyword>
<dbReference type="AlphaFoldDB" id="A0A9W7L6W1"/>
<feature type="region of interest" description="Disordered" evidence="2">
    <location>
        <begin position="1"/>
        <end position="54"/>
    </location>
</feature>
<evidence type="ECO:0000256" key="1">
    <source>
        <dbReference type="SAM" id="Coils"/>
    </source>
</evidence>
<comment type="caution">
    <text evidence="3">The sequence shown here is derived from an EMBL/GenBank/DDBJ whole genome shotgun (WGS) entry which is preliminary data.</text>
</comment>
<evidence type="ECO:0000313" key="4">
    <source>
        <dbReference type="Proteomes" id="UP001165065"/>
    </source>
</evidence>
<keyword evidence="4" id="KW-1185">Reference proteome</keyword>
<name>A0A9W7L6W1_9STRA</name>
<dbReference type="EMBL" id="BRYA01000875">
    <property type="protein sequence ID" value="GMI34654.1"/>
    <property type="molecule type" value="Genomic_DNA"/>
</dbReference>
<dbReference type="OrthoDB" id="10632716at2759"/>
<evidence type="ECO:0000256" key="2">
    <source>
        <dbReference type="SAM" id="MobiDB-lite"/>
    </source>
</evidence>
<reference evidence="4" key="1">
    <citation type="journal article" date="2023" name="Commun. Biol.">
        <title>Genome analysis of Parmales, the sister group of diatoms, reveals the evolutionary specialization of diatoms from phago-mixotrophs to photoautotrophs.</title>
        <authorList>
            <person name="Ban H."/>
            <person name="Sato S."/>
            <person name="Yoshikawa S."/>
            <person name="Yamada K."/>
            <person name="Nakamura Y."/>
            <person name="Ichinomiya M."/>
            <person name="Sato N."/>
            <person name="Blanc-Mathieu R."/>
            <person name="Endo H."/>
            <person name="Kuwata A."/>
            <person name="Ogata H."/>
        </authorList>
    </citation>
    <scope>NUCLEOTIDE SEQUENCE [LARGE SCALE GENOMIC DNA]</scope>
</reference>
<sequence length="172" mass="19266">MQEDIQNFSFSRFGGGKGGAAEGYKNDEKGGSDVGKGTNEYSKRRENEMPSDEKQMYVDIIAALEARNAELDSEVKSKQDENIVLKQQVADLRLENTNLRAALGEDDEPLLGLVGEDAAKTDNKIDKEEHAKLTDMIKNKPQIYDAEEEKAIRVRVDKSGMSLKSTVQRRRE</sequence>
<feature type="coiled-coil region" evidence="1">
    <location>
        <begin position="61"/>
        <end position="95"/>
    </location>
</feature>
<feature type="compositionally biased region" description="Basic and acidic residues" evidence="2">
    <location>
        <begin position="41"/>
        <end position="54"/>
    </location>
</feature>
<evidence type="ECO:0000313" key="3">
    <source>
        <dbReference type="EMBL" id="GMI34654.1"/>
    </source>
</evidence>
<feature type="compositionally biased region" description="Polar residues" evidence="2">
    <location>
        <begin position="1"/>
        <end position="10"/>
    </location>
</feature>